<accession>F6KPR2</accession>
<dbReference type="InterPro" id="IPR043502">
    <property type="entry name" value="DNA/RNA_pol_sf"/>
</dbReference>
<dbReference type="CDD" id="cd01650">
    <property type="entry name" value="RT_nLTR_like"/>
    <property type="match status" value="1"/>
</dbReference>
<reference evidence="2" key="1">
    <citation type="journal article" date="2014" name="PLoS ONE">
        <title>Avirulence Effector Discovery in a Plant Galling and Plant Parasitic Arthropod, the Hessian Fly (Mayetiola destructor).</title>
        <authorList>
            <person name="Aggarwal R."/>
            <person name="Subramanyam S."/>
            <person name="Zhao C."/>
            <person name="Chen M.S."/>
            <person name="Harris M.O."/>
            <person name="Stuart J.J."/>
        </authorList>
    </citation>
    <scope>NUCLEOTIDE SEQUENCE</scope>
</reference>
<keyword evidence="2" id="KW-0548">Nucleotidyltransferase</keyword>
<dbReference type="AlphaFoldDB" id="F6KPR2"/>
<dbReference type="PANTHER" id="PTHR33332">
    <property type="entry name" value="REVERSE TRANSCRIPTASE DOMAIN-CONTAINING PROTEIN"/>
    <property type="match status" value="1"/>
</dbReference>
<dbReference type="GO" id="GO:0003964">
    <property type="term" value="F:RNA-directed DNA polymerase activity"/>
    <property type="evidence" value="ECO:0007669"/>
    <property type="project" value="UniProtKB-KW"/>
</dbReference>
<dbReference type="PROSITE" id="PS50878">
    <property type="entry name" value="RT_POL"/>
    <property type="match status" value="1"/>
</dbReference>
<dbReference type="SUPFAM" id="SSF56672">
    <property type="entry name" value="DNA/RNA polymerases"/>
    <property type="match status" value="1"/>
</dbReference>
<evidence type="ECO:0000313" key="2">
    <source>
        <dbReference type="EMBL" id="AEG42077.1"/>
    </source>
</evidence>
<dbReference type="EMBL" id="HQ540429">
    <property type="protein sequence ID" value="AEG42077.1"/>
    <property type="molecule type" value="Genomic_DNA"/>
</dbReference>
<dbReference type="Pfam" id="PF00078">
    <property type="entry name" value="RVT_1"/>
    <property type="match status" value="1"/>
</dbReference>
<name>F6KPR2_MAYDE</name>
<sequence>MGDFNLRGVIWNLSDIGTFFTPSNIPSNATEFITKMNDLAFFQLSNIMNSAFNVLDLIFSNDPSCINICEDQSGIVDARQQDKFHKPYELSVDYCSKITGSIKETEIYSYKRGNYQRMCQQIERINFQHEFSIRNTDEAYEYFAEKFNKLVLNNVPRIKITKRNNKPEWWSTKLQNLKNRRDKAFKRKPKGATSEEYERACKDFNELSDKLQNDYINRIQNNIKLDPATFWKFAKIDKSSGTYPTEMHYLDQNGATPNEIVELFATYFESIYDKDDQVWDFSGAYQCILNSEEVNVSLNDIELAINSLKTKGGIGPDEISPYVIKMCVNAITWPLWLLYQKTFDTGIIPGRMKSSRVVPVFKKGKTDDIKNYRVIAISSVIMKIFERAMRHQLTSIIEPHLSNAQHGFRAKRSVTTNLMNLSIIVNEAFDRGNQVDIFYGDFKNAFDKVCHRLLVIKMSKFGIGIKTAKWLCEFLIGRVNSVRIGNARSRMYTSSSGVPAGSILGPLLFTIFINDIVDVVKNSTALLFADDIKVFYEIRCSGDTWTLQKDIDCILNWCKKNYLFFNCQKCAIFTARRTRSFVNRVYTIDKFELERKNEIRDLGVLLDQRFSFASHIENVTVCARQMIGYIKRVSNNKFTIETKKKLYLAYVRSKLEFASVIWSPYQDIYKDDIESIQKQFVIYLLESRKGATSFRLAPYAERCEKLNIKPLILRRNIADAMFAYDVFVLNINDSFISSKFVRINYTRRLRNTRLLEESFYRTDYLQNQPLARMIYILNRFVDVLNDSNSRGVFKSKIVNMITENTIDNDIL</sequence>
<evidence type="ECO:0000259" key="1">
    <source>
        <dbReference type="PROSITE" id="PS50878"/>
    </source>
</evidence>
<feature type="domain" description="Reverse transcriptase" evidence="1">
    <location>
        <begin position="341"/>
        <end position="606"/>
    </location>
</feature>
<organism evidence="2">
    <name type="scientific">Mayetiola destructor</name>
    <name type="common">Hessian fly</name>
    <dbReference type="NCBI Taxonomy" id="39758"/>
    <lineage>
        <taxon>Eukaryota</taxon>
        <taxon>Metazoa</taxon>
        <taxon>Ecdysozoa</taxon>
        <taxon>Arthropoda</taxon>
        <taxon>Hexapoda</taxon>
        <taxon>Insecta</taxon>
        <taxon>Pterygota</taxon>
        <taxon>Neoptera</taxon>
        <taxon>Endopterygota</taxon>
        <taxon>Diptera</taxon>
        <taxon>Nematocera</taxon>
        <taxon>Sciaroidea</taxon>
        <taxon>Cecidomyiidae</taxon>
        <taxon>Mayetiola</taxon>
    </lineage>
</organism>
<keyword evidence="2" id="KW-0808">Transferase</keyword>
<keyword evidence="2" id="KW-0695">RNA-directed DNA polymerase</keyword>
<protein>
    <submittedName>
        <fullName evidence="2">Putative non-LTR retrovirus reverse transcriptase</fullName>
    </submittedName>
</protein>
<proteinExistence type="predicted"/>
<dbReference type="InterPro" id="IPR000477">
    <property type="entry name" value="RT_dom"/>
</dbReference>